<dbReference type="AlphaFoldDB" id="X0XWU0"/>
<organism evidence="1">
    <name type="scientific">marine sediment metagenome</name>
    <dbReference type="NCBI Taxonomy" id="412755"/>
    <lineage>
        <taxon>unclassified sequences</taxon>
        <taxon>metagenomes</taxon>
        <taxon>ecological metagenomes</taxon>
    </lineage>
</organism>
<reference evidence="1" key="1">
    <citation type="journal article" date="2014" name="Front. Microbiol.">
        <title>High frequency of phylogenetically diverse reductive dehalogenase-homologous genes in deep subseafloor sedimentary metagenomes.</title>
        <authorList>
            <person name="Kawai M."/>
            <person name="Futagami T."/>
            <person name="Toyoda A."/>
            <person name="Takaki Y."/>
            <person name="Nishi S."/>
            <person name="Hori S."/>
            <person name="Arai W."/>
            <person name="Tsubouchi T."/>
            <person name="Morono Y."/>
            <person name="Uchiyama I."/>
            <person name="Ito T."/>
            <person name="Fujiyama A."/>
            <person name="Inagaki F."/>
            <person name="Takami H."/>
        </authorList>
    </citation>
    <scope>NUCLEOTIDE SEQUENCE</scope>
    <source>
        <strain evidence="1">Expedition CK06-06</strain>
    </source>
</reference>
<protein>
    <submittedName>
        <fullName evidence="1">Uncharacterized protein</fullName>
    </submittedName>
</protein>
<sequence length="56" mass="5848">MSGLPSMGGSALVSGNGPFGRGIMGNLKSHNFERLLSTPNNPNNMLELLEGGKSLF</sequence>
<comment type="caution">
    <text evidence="1">The sequence shown here is derived from an EMBL/GenBank/DDBJ whole genome shotgun (WGS) entry which is preliminary data.</text>
</comment>
<proteinExistence type="predicted"/>
<accession>X0XWU0</accession>
<evidence type="ECO:0000313" key="1">
    <source>
        <dbReference type="EMBL" id="GAG39682.1"/>
    </source>
</evidence>
<name>X0XWU0_9ZZZZ</name>
<gene>
    <name evidence="1" type="ORF">S01H1_65774</name>
</gene>
<dbReference type="EMBL" id="BARS01043446">
    <property type="protein sequence ID" value="GAG39682.1"/>
    <property type="molecule type" value="Genomic_DNA"/>
</dbReference>